<sequence>MTAPNTKLAIFPASGGLGTATLQHLFKTHHANPKDVVLVARSPERLDSYAEAGVDVRKADYDDADTLVRAFDGVKTLNLISYASIQHEHRFNVHKLAIDAAIASGVSHVIYSSLGFGGLPSPNTPPTTVAQVMLAHIQTELYLASLHASNPSFNYSVIRQGLYSESFPIYTAVLSLTNPPSSGEILIPHDGSGPGISWAKRDELGEATAKILLMAFNDIHDPAFKPFLNTTILLSGPKSYSLAETVSIIGNIIGKDLKIRQVSVQEYADQPQVRASLDYGGGEVWPVLWATAWEGIRRGRRRM</sequence>
<accession>A0ACC2UVQ5</accession>
<keyword evidence="2" id="KW-1185">Reference proteome</keyword>
<dbReference type="EMBL" id="JASBWS010000216">
    <property type="protein sequence ID" value="KAJ9091024.1"/>
    <property type="molecule type" value="Genomic_DNA"/>
</dbReference>
<proteinExistence type="predicted"/>
<name>A0ACC2UVQ5_9TREE</name>
<dbReference type="Proteomes" id="UP001230649">
    <property type="component" value="Unassembled WGS sequence"/>
</dbReference>
<evidence type="ECO:0000313" key="2">
    <source>
        <dbReference type="Proteomes" id="UP001230649"/>
    </source>
</evidence>
<comment type="caution">
    <text evidence="1">The sequence shown here is derived from an EMBL/GenBank/DDBJ whole genome shotgun (WGS) entry which is preliminary data.</text>
</comment>
<evidence type="ECO:0000313" key="1">
    <source>
        <dbReference type="EMBL" id="KAJ9091024.1"/>
    </source>
</evidence>
<gene>
    <name evidence="1" type="ORF">QFC20_007759</name>
</gene>
<reference evidence="1" key="1">
    <citation type="submission" date="2023-04" db="EMBL/GenBank/DDBJ databases">
        <title>Draft Genome sequencing of Naganishia species isolated from polar environments using Oxford Nanopore Technology.</title>
        <authorList>
            <person name="Leo P."/>
            <person name="Venkateswaran K."/>
        </authorList>
    </citation>
    <scope>NUCLEOTIDE SEQUENCE</scope>
    <source>
        <strain evidence="1">MNA-CCFEE 5262</strain>
    </source>
</reference>
<organism evidence="1 2">
    <name type="scientific">Naganishia adeliensis</name>
    <dbReference type="NCBI Taxonomy" id="92952"/>
    <lineage>
        <taxon>Eukaryota</taxon>
        <taxon>Fungi</taxon>
        <taxon>Dikarya</taxon>
        <taxon>Basidiomycota</taxon>
        <taxon>Agaricomycotina</taxon>
        <taxon>Tremellomycetes</taxon>
        <taxon>Filobasidiales</taxon>
        <taxon>Filobasidiaceae</taxon>
        <taxon>Naganishia</taxon>
    </lineage>
</organism>
<protein>
    <submittedName>
        <fullName evidence="1">Uncharacterized protein</fullName>
    </submittedName>
</protein>